<organism evidence="1 2">
    <name type="scientific">Natribaculum luteum</name>
    <dbReference type="NCBI Taxonomy" id="1586232"/>
    <lineage>
        <taxon>Archaea</taxon>
        <taxon>Methanobacteriati</taxon>
        <taxon>Methanobacteriota</taxon>
        <taxon>Stenosarchaea group</taxon>
        <taxon>Halobacteria</taxon>
        <taxon>Halobacteriales</taxon>
        <taxon>Natrialbaceae</taxon>
        <taxon>Natribaculum</taxon>
    </lineage>
</organism>
<dbReference type="RefSeq" id="WP_265781212.1">
    <property type="nucleotide sequence ID" value="NZ_CP095397.1"/>
</dbReference>
<evidence type="ECO:0000313" key="1">
    <source>
        <dbReference type="EMBL" id="MFC4247265.1"/>
    </source>
</evidence>
<dbReference type="GeneID" id="76530275"/>
<evidence type="ECO:0000313" key="2">
    <source>
        <dbReference type="Proteomes" id="UP001595821"/>
    </source>
</evidence>
<name>A0ABD5NZN3_9EURY</name>
<dbReference type="EMBL" id="JBHSDJ010000029">
    <property type="protein sequence ID" value="MFC4247265.1"/>
    <property type="molecule type" value="Genomic_DNA"/>
</dbReference>
<proteinExistence type="predicted"/>
<sequence length="41" mass="4713">MADDTPTLSDYEETADVEFDLSDEEIDRETINAELERLFSS</sequence>
<gene>
    <name evidence="1" type="ORF">ACFOZ7_09690</name>
</gene>
<protein>
    <submittedName>
        <fullName evidence="1">Uncharacterized protein</fullName>
    </submittedName>
</protein>
<dbReference type="Proteomes" id="UP001595821">
    <property type="component" value="Unassembled WGS sequence"/>
</dbReference>
<accession>A0ABD5NZN3</accession>
<reference evidence="1 2" key="1">
    <citation type="journal article" date="2014" name="Int. J. Syst. Evol. Microbiol.">
        <title>Complete genome sequence of Corynebacterium casei LMG S-19264T (=DSM 44701T), isolated from a smear-ripened cheese.</title>
        <authorList>
            <consortium name="US DOE Joint Genome Institute (JGI-PGF)"/>
            <person name="Walter F."/>
            <person name="Albersmeier A."/>
            <person name="Kalinowski J."/>
            <person name="Ruckert C."/>
        </authorList>
    </citation>
    <scope>NUCLEOTIDE SEQUENCE [LARGE SCALE GENOMIC DNA]</scope>
    <source>
        <strain evidence="1 2">IBRC-M 10912</strain>
    </source>
</reference>
<comment type="caution">
    <text evidence="1">The sequence shown here is derived from an EMBL/GenBank/DDBJ whole genome shotgun (WGS) entry which is preliminary data.</text>
</comment>
<dbReference type="AlphaFoldDB" id="A0ABD5NZN3"/>